<organism evidence="2 3">
    <name type="scientific">Prymnesium parvum</name>
    <name type="common">Toxic golden alga</name>
    <dbReference type="NCBI Taxonomy" id="97485"/>
    <lineage>
        <taxon>Eukaryota</taxon>
        <taxon>Haptista</taxon>
        <taxon>Haptophyta</taxon>
        <taxon>Prymnesiophyceae</taxon>
        <taxon>Prymnesiales</taxon>
        <taxon>Prymnesiaceae</taxon>
        <taxon>Prymnesium</taxon>
    </lineage>
</organism>
<proteinExistence type="predicted"/>
<protein>
    <submittedName>
        <fullName evidence="2">Uncharacterized protein</fullName>
    </submittedName>
</protein>
<evidence type="ECO:0000313" key="2">
    <source>
        <dbReference type="EMBL" id="KAL1498836.1"/>
    </source>
</evidence>
<comment type="caution">
    <text evidence="2">The sequence shown here is derived from an EMBL/GenBank/DDBJ whole genome shotgun (WGS) entry which is preliminary data.</text>
</comment>
<feature type="region of interest" description="Disordered" evidence="1">
    <location>
        <begin position="125"/>
        <end position="147"/>
    </location>
</feature>
<name>A0AB34IIW3_PRYPA</name>
<dbReference type="Proteomes" id="UP001515480">
    <property type="component" value="Unassembled WGS sequence"/>
</dbReference>
<feature type="region of interest" description="Disordered" evidence="1">
    <location>
        <begin position="1"/>
        <end position="26"/>
    </location>
</feature>
<evidence type="ECO:0000313" key="3">
    <source>
        <dbReference type="Proteomes" id="UP001515480"/>
    </source>
</evidence>
<reference evidence="2 3" key="1">
    <citation type="journal article" date="2024" name="Science">
        <title>Giant polyketide synthase enzymes in the biosynthesis of giant marine polyether toxins.</title>
        <authorList>
            <person name="Fallon T.R."/>
            <person name="Shende V.V."/>
            <person name="Wierzbicki I.H."/>
            <person name="Pendleton A.L."/>
            <person name="Watervoot N.F."/>
            <person name="Auber R.P."/>
            <person name="Gonzalez D.J."/>
            <person name="Wisecaver J.H."/>
            <person name="Moore B.S."/>
        </authorList>
    </citation>
    <scope>NUCLEOTIDE SEQUENCE [LARGE SCALE GENOMIC DNA]</scope>
    <source>
        <strain evidence="2 3">12B1</strain>
    </source>
</reference>
<gene>
    <name evidence="2" type="ORF">AB1Y20_013362</name>
</gene>
<accession>A0AB34IIW3</accession>
<keyword evidence="3" id="KW-1185">Reference proteome</keyword>
<dbReference type="EMBL" id="JBGBPQ010000026">
    <property type="protein sequence ID" value="KAL1498836.1"/>
    <property type="molecule type" value="Genomic_DNA"/>
</dbReference>
<dbReference type="AlphaFoldDB" id="A0AB34IIW3"/>
<evidence type="ECO:0000256" key="1">
    <source>
        <dbReference type="SAM" id="MobiDB-lite"/>
    </source>
</evidence>
<sequence>MDTRPAQAHPPQHLSPGRRAQHPRRPLRPHTLLGHAVLSARRPPAPPLLHTGQPIAHQAALTAALQYLAHVPGATPLLVAQLLHPFLLTAHVAAHGLPPPYPPPLWPYLVAPGIHCHPASCPPGSRGDRSAACPSVPRSPHPFELSS</sequence>